<dbReference type="STRING" id="1798525.A3G90_01590"/>
<dbReference type="InterPro" id="IPR036890">
    <property type="entry name" value="HATPase_C_sf"/>
</dbReference>
<dbReference type="Pfam" id="PF13589">
    <property type="entry name" value="HATPase_c_3"/>
    <property type="match status" value="1"/>
</dbReference>
<dbReference type="Gene3D" id="3.30.565.10">
    <property type="entry name" value="Histidine kinase-like ATPase, C-terminal domain"/>
    <property type="match status" value="1"/>
</dbReference>
<gene>
    <name evidence="1" type="ORF">A3G90_01590</name>
</gene>
<dbReference type="AlphaFoldDB" id="A0A1F6FFW4"/>
<evidence type="ECO:0000313" key="2">
    <source>
        <dbReference type="Proteomes" id="UP000177325"/>
    </source>
</evidence>
<name>A0A1F6FFW4_9BACT</name>
<dbReference type="SUPFAM" id="SSF55874">
    <property type="entry name" value="ATPase domain of HSP90 chaperone/DNA topoisomerase II/histidine kinase"/>
    <property type="match status" value="1"/>
</dbReference>
<organism evidence="1 2">
    <name type="scientific">Candidatus Kaiserbacteria bacterium RIFCSPLOWO2_12_FULL_45_26</name>
    <dbReference type="NCBI Taxonomy" id="1798525"/>
    <lineage>
        <taxon>Bacteria</taxon>
        <taxon>Candidatus Kaiseribacteriota</taxon>
    </lineage>
</organism>
<proteinExistence type="predicted"/>
<protein>
    <submittedName>
        <fullName evidence="1">DNA mismatch repair protein</fullName>
    </submittedName>
</protein>
<reference evidence="1 2" key="1">
    <citation type="journal article" date="2016" name="Nat. Commun.">
        <title>Thousands of microbial genomes shed light on interconnected biogeochemical processes in an aquifer system.</title>
        <authorList>
            <person name="Anantharaman K."/>
            <person name="Brown C.T."/>
            <person name="Hug L.A."/>
            <person name="Sharon I."/>
            <person name="Castelle C.J."/>
            <person name="Probst A.J."/>
            <person name="Thomas B.C."/>
            <person name="Singh A."/>
            <person name="Wilkins M.J."/>
            <person name="Karaoz U."/>
            <person name="Brodie E.L."/>
            <person name="Williams K.H."/>
            <person name="Hubbard S.S."/>
            <person name="Banfield J.F."/>
        </authorList>
    </citation>
    <scope>NUCLEOTIDE SEQUENCE [LARGE SCALE GENOMIC DNA]</scope>
</reference>
<sequence length="544" mass="61799">MQENNNPFVFEISLSILDHLGRNLYRNFVTILGEAISNSWDADASNVWIYVDGDNFVIKDDGIGMDFGDFQGKFLRVGYSKRKNDNTLSAKGRPFIGRKGIGKLALLSCAEKVSIISKKENGEYIGGTINNSILDQVIKDDLKPDQYPLEPLDLKIFAKYIEGHNQGTVIHFENVRDGIKNSVDFLKKITALYFRFSLIDTSFNIYINDDLITLEDVKDLSDKTQYLWSLNNFSDPFIDENLSHIEQAHRKNFELPEGISGFVASVLTPKNLSILGTGERVSLDLFVNGRLRERDILKNTPTARIAESYLYGQVHYNALDKGEDKFTSSREGVVADDPEYQEFLSVIKGVVADIVNDWDKLRVKNREEGDPENERITPKERKSRELVGVVTKEYATKTKADNVNTWMDELADDAQFNVQSYTECFVSENLVRKYITAKNIPMTTVAQAQITEWKDREVENKRHANINIDIMRTGEDISYLGMDTLTFLADNTGTANSMRTDAKEYKPLRNAVMHTSLLTDAAKLRLTTVYENIKARIKSLINQP</sequence>
<comment type="caution">
    <text evidence="1">The sequence shown here is derived from an EMBL/GenBank/DDBJ whole genome shotgun (WGS) entry which is preliminary data.</text>
</comment>
<evidence type="ECO:0000313" key="1">
    <source>
        <dbReference type="EMBL" id="OGG84761.1"/>
    </source>
</evidence>
<dbReference type="EMBL" id="MFMM01000001">
    <property type="protein sequence ID" value="OGG84761.1"/>
    <property type="molecule type" value="Genomic_DNA"/>
</dbReference>
<accession>A0A1F6FFW4</accession>
<dbReference type="Proteomes" id="UP000177325">
    <property type="component" value="Unassembled WGS sequence"/>
</dbReference>